<evidence type="ECO:0000256" key="1">
    <source>
        <dbReference type="ARBA" id="ARBA00004141"/>
    </source>
</evidence>
<evidence type="ECO:0000256" key="2">
    <source>
        <dbReference type="ARBA" id="ARBA00022692"/>
    </source>
</evidence>
<evidence type="ECO:0000256" key="3">
    <source>
        <dbReference type="ARBA" id="ARBA00022989"/>
    </source>
</evidence>
<evidence type="ECO:0000256" key="5">
    <source>
        <dbReference type="SAM" id="MobiDB-lite"/>
    </source>
</evidence>
<comment type="subcellular location">
    <subcellularLocation>
        <location evidence="1">Membrane</location>
        <topology evidence="1">Multi-pass membrane protein</topology>
    </subcellularLocation>
</comment>
<dbReference type="EMBL" id="JAUEPU010000168">
    <property type="protein sequence ID" value="KAK0474480.1"/>
    <property type="molecule type" value="Genomic_DNA"/>
</dbReference>
<evidence type="ECO:0000256" key="6">
    <source>
        <dbReference type="SAM" id="Phobius"/>
    </source>
</evidence>
<reference evidence="7" key="1">
    <citation type="submission" date="2023-06" db="EMBL/GenBank/DDBJ databases">
        <authorList>
            <consortium name="Lawrence Berkeley National Laboratory"/>
            <person name="Ahrendt S."/>
            <person name="Sahu N."/>
            <person name="Indic B."/>
            <person name="Wong-Bajracharya J."/>
            <person name="Merenyi Z."/>
            <person name="Ke H.-M."/>
            <person name="Monk M."/>
            <person name="Kocsube S."/>
            <person name="Drula E."/>
            <person name="Lipzen A."/>
            <person name="Balint B."/>
            <person name="Henrissat B."/>
            <person name="Andreopoulos B."/>
            <person name="Martin F.M."/>
            <person name="Harder C.B."/>
            <person name="Rigling D."/>
            <person name="Ford K.L."/>
            <person name="Foster G.D."/>
            <person name="Pangilinan J."/>
            <person name="Papanicolaou A."/>
            <person name="Barry K."/>
            <person name="LaButti K."/>
            <person name="Viragh M."/>
            <person name="Koriabine M."/>
            <person name="Yan M."/>
            <person name="Riley R."/>
            <person name="Champramary S."/>
            <person name="Plett K.L."/>
            <person name="Tsai I.J."/>
            <person name="Slot J."/>
            <person name="Sipos G."/>
            <person name="Plett J."/>
            <person name="Nagy L.G."/>
            <person name="Grigoriev I.V."/>
        </authorList>
    </citation>
    <scope>NUCLEOTIDE SEQUENCE</scope>
    <source>
        <strain evidence="7">HWK02</strain>
    </source>
</reference>
<keyword evidence="3 6" id="KW-1133">Transmembrane helix</keyword>
<keyword evidence="4 6" id="KW-0472">Membrane</keyword>
<feature type="region of interest" description="Disordered" evidence="5">
    <location>
        <begin position="80"/>
        <end position="132"/>
    </location>
</feature>
<feature type="non-terminal residue" evidence="7">
    <location>
        <position position="1"/>
    </location>
</feature>
<dbReference type="PANTHER" id="PTHR23508:SF10">
    <property type="entry name" value="CARBOXYLIC ACID TRANSPORTER PROTEIN HOMOLOG"/>
    <property type="match status" value="1"/>
</dbReference>
<sequence>GVVPIQLSEMSPPAFRATFPDVAYQLGNMVSSSSAQIERTTIARADGTTENAPDYAKVQGILIGCVTAFLIGVTILGPKKHGSHFEKHKTAFEEGGGDDDAVVDDDDGHRHAGPSQIRDSGSINEKSSVQQSKRSRFDDVIYMMTVM</sequence>
<evidence type="ECO:0000313" key="7">
    <source>
        <dbReference type="EMBL" id="KAK0474480.1"/>
    </source>
</evidence>
<gene>
    <name evidence="7" type="ORF">EDD18DRAFT_1090545</name>
</gene>
<protein>
    <submittedName>
        <fullName evidence="7">Uncharacterized protein</fullName>
    </submittedName>
</protein>
<evidence type="ECO:0000313" key="8">
    <source>
        <dbReference type="Proteomes" id="UP001175228"/>
    </source>
</evidence>
<feature type="transmembrane region" description="Helical" evidence="6">
    <location>
        <begin position="58"/>
        <end position="77"/>
    </location>
</feature>
<accession>A0AA39UDB0</accession>
<dbReference type="Proteomes" id="UP001175228">
    <property type="component" value="Unassembled WGS sequence"/>
</dbReference>
<dbReference type="PANTHER" id="PTHR23508">
    <property type="entry name" value="CARBOXYLIC ACID TRANSPORTER PROTEIN HOMOLOG"/>
    <property type="match status" value="1"/>
</dbReference>
<dbReference type="GO" id="GO:0015355">
    <property type="term" value="F:secondary active monocarboxylate transmembrane transporter activity"/>
    <property type="evidence" value="ECO:0007669"/>
    <property type="project" value="TreeGrafter"/>
</dbReference>
<feature type="compositionally biased region" description="Acidic residues" evidence="5">
    <location>
        <begin position="95"/>
        <end position="106"/>
    </location>
</feature>
<dbReference type="AlphaFoldDB" id="A0AA39UDB0"/>
<keyword evidence="8" id="KW-1185">Reference proteome</keyword>
<organism evidence="7 8">
    <name type="scientific">Armillaria luteobubalina</name>
    <dbReference type="NCBI Taxonomy" id="153913"/>
    <lineage>
        <taxon>Eukaryota</taxon>
        <taxon>Fungi</taxon>
        <taxon>Dikarya</taxon>
        <taxon>Basidiomycota</taxon>
        <taxon>Agaricomycotina</taxon>
        <taxon>Agaricomycetes</taxon>
        <taxon>Agaricomycetidae</taxon>
        <taxon>Agaricales</taxon>
        <taxon>Marasmiineae</taxon>
        <taxon>Physalacriaceae</taxon>
        <taxon>Armillaria</taxon>
    </lineage>
</organism>
<dbReference type="GO" id="GO:0005886">
    <property type="term" value="C:plasma membrane"/>
    <property type="evidence" value="ECO:0007669"/>
    <property type="project" value="TreeGrafter"/>
</dbReference>
<feature type="compositionally biased region" description="Polar residues" evidence="5">
    <location>
        <begin position="117"/>
        <end position="132"/>
    </location>
</feature>
<feature type="compositionally biased region" description="Basic and acidic residues" evidence="5">
    <location>
        <begin position="83"/>
        <end position="92"/>
    </location>
</feature>
<proteinExistence type="predicted"/>
<keyword evidence="2 6" id="KW-0812">Transmembrane</keyword>
<dbReference type="GO" id="GO:0035879">
    <property type="term" value="P:plasma membrane lactate transport"/>
    <property type="evidence" value="ECO:0007669"/>
    <property type="project" value="TreeGrafter"/>
</dbReference>
<evidence type="ECO:0000256" key="4">
    <source>
        <dbReference type="ARBA" id="ARBA00023136"/>
    </source>
</evidence>
<name>A0AA39UDB0_9AGAR</name>
<comment type="caution">
    <text evidence="7">The sequence shown here is derived from an EMBL/GenBank/DDBJ whole genome shotgun (WGS) entry which is preliminary data.</text>
</comment>